<reference evidence="2 3" key="1">
    <citation type="submission" date="2022-07" db="EMBL/GenBank/DDBJ databases">
        <title>Novel species in genus cellulomonas.</title>
        <authorList>
            <person name="Ye L."/>
        </authorList>
    </citation>
    <scope>NUCLEOTIDE SEQUENCE [LARGE SCALE GENOMIC DNA]</scope>
    <source>
        <strain evidence="3">zg-Y338</strain>
    </source>
</reference>
<dbReference type="InterPro" id="IPR010499">
    <property type="entry name" value="AraC_E-bd"/>
</dbReference>
<dbReference type="InterPro" id="IPR029442">
    <property type="entry name" value="GyrI-like"/>
</dbReference>
<evidence type="ECO:0000259" key="1">
    <source>
        <dbReference type="SMART" id="SM00871"/>
    </source>
</evidence>
<dbReference type="Proteomes" id="UP001316189">
    <property type="component" value="Chromosome"/>
</dbReference>
<dbReference type="InterPro" id="IPR011256">
    <property type="entry name" value="Reg_factor_effector_dom_sf"/>
</dbReference>
<evidence type="ECO:0000313" key="2">
    <source>
        <dbReference type="EMBL" id="UUI74616.1"/>
    </source>
</evidence>
<dbReference type="RefSeq" id="WP_227570669.1">
    <property type="nucleotide sequence ID" value="NZ_CP101988.1"/>
</dbReference>
<protein>
    <submittedName>
        <fullName evidence="2">GyrI-like domain-containing protein</fullName>
    </submittedName>
</protein>
<name>A0ABY5KZF5_9CELL</name>
<dbReference type="Pfam" id="PF06445">
    <property type="entry name" value="GyrI-like"/>
    <property type="match status" value="1"/>
</dbReference>
<dbReference type="SMART" id="SM00871">
    <property type="entry name" value="AraC_E_bind"/>
    <property type="match status" value="1"/>
</dbReference>
<organism evidence="2 3">
    <name type="scientific">Cellulomonas chengniuliangii</name>
    <dbReference type="NCBI Taxonomy" id="2968084"/>
    <lineage>
        <taxon>Bacteria</taxon>
        <taxon>Bacillati</taxon>
        <taxon>Actinomycetota</taxon>
        <taxon>Actinomycetes</taxon>
        <taxon>Micrococcales</taxon>
        <taxon>Cellulomonadaceae</taxon>
        <taxon>Cellulomonas</taxon>
    </lineage>
</organism>
<keyword evidence="3" id="KW-1185">Reference proteome</keyword>
<accession>A0ABY5KZF5</accession>
<evidence type="ECO:0000313" key="3">
    <source>
        <dbReference type="Proteomes" id="UP001316189"/>
    </source>
</evidence>
<dbReference type="EMBL" id="CP101988">
    <property type="protein sequence ID" value="UUI74616.1"/>
    <property type="molecule type" value="Genomic_DNA"/>
</dbReference>
<dbReference type="SUPFAM" id="SSF55136">
    <property type="entry name" value="Probable bacterial effector-binding domain"/>
    <property type="match status" value="1"/>
</dbReference>
<gene>
    <name evidence="2" type="ORF">NP064_12540</name>
</gene>
<feature type="domain" description="AraC effector-binding" evidence="1">
    <location>
        <begin position="2"/>
        <end position="162"/>
    </location>
</feature>
<sequence length="166" mass="18496">MSQPRVEHRDAQPYVGIHQATTMTTFDKVVERLDQLVVWLAAAGVEPSGPPFIRYHVIDMDRELLVEAGLPVPQALEGSGEVVAGVLPAGEYATVTHEGHPDELVEATGGLLAWAEQEGLEFDRWDDPRGDAWGCRVESYLTDPDEQPDMSRWQTELFFRLADPAR</sequence>
<dbReference type="Gene3D" id="3.20.80.10">
    <property type="entry name" value="Regulatory factor, effector binding domain"/>
    <property type="match status" value="1"/>
</dbReference>
<proteinExistence type="predicted"/>